<accession>A0A9Q8PIY2</accession>
<dbReference type="AlphaFoldDB" id="A0A9Q8PIY2"/>
<evidence type="ECO:0000256" key="1">
    <source>
        <dbReference type="SAM" id="SignalP"/>
    </source>
</evidence>
<protein>
    <submittedName>
        <fullName evidence="2">Uncharacterized protein</fullName>
    </submittedName>
</protein>
<evidence type="ECO:0000313" key="2">
    <source>
        <dbReference type="EMBL" id="UJO23255.1"/>
    </source>
</evidence>
<dbReference type="Proteomes" id="UP000756132">
    <property type="component" value="Chromosome 10"/>
</dbReference>
<dbReference type="PROSITE" id="PS51257">
    <property type="entry name" value="PROKAR_LIPOPROTEIN"/>
    <property type="match status" value="1"/>
</dbReference>
<dbReference type="RefSeq" id="XP_047767621.1">
    <property type="nucleotide sequence ID" value="XM_047911642.1"/>
</dbReference>
<dbReference type="KEGG" id="ffu:CLAFUR5_12494"/>
<proteinExistence type="predicted"/>
<feature type="chain" id="PRO_5040504746" evidence="1">
    <location>
        <begin position="19"/>
        <end position="184"/>
    </location>
</feature>
<feature type="signal peptide" evidence="1">
    <location>
        <begin position="1"/>
        <end position="18"/>
    </location>
</feature>
<evidence type="ECO:0000313" key="3">
    <source>
        <dbReference type="Proteomes" id="UP000756132"/>
    </source>
</evidence>
<gene>
    <name evidence="2" type="ORF">CLAFUR5_12494</name>
</gene>
<dbReference type="EMBL" id="CP090172">
    <property type="protein sequence ID" value="UJO23255.1"/>
    <property type="molecule type" value="Genomic_DNA"/>
</dbReference>
<organism evidence="2 3">
    <name type="scientific">Passalora fulva</name>
    <name type="common">Tomato leaf mold</name>
    <name type="synonym">Cladosporium fulvum</name>
    <dbReference type="NCBI Taxonomy" id="5499"/>
    <lineage>
        <taxon>Eukaryota</taxon>
        <taxon>Fungi</taxon>
        <taxon>Dikarya</taxon>
        <taxon>Ascomycota</taxon>
        <taxon>Pezizomycotina</taxon>
        <taxon>Dothideomycetes</taxon>
        <taxon>Dothideomycetidae</taxon>
        <taxon>Mycosphaerellales</taxon>
        <taxon>Mycosphaerellaceae</taxon>
        <taxon>Fulvia</taxon>
    </lineage>
</organism>
<reference evidence="2" key="1">
    <citation type="submission" date="2021-12" db="EMBL/GenBank/DDBJ databases">
        <authorList>
            <person name="Zaccaron A."/>
            <person name="Stergiopoulos I."/>
        </authorList>
    </citation>
    <scope>NUCLEOTIDE SEQUENCE</scope>
    <source>
        <strain evidence="2">Race5_Kim</strain>
    </source>
</reference>
<dbReference type="GeneID" id="71992372"/>
<sequence length="184" mass="19289">MKFTLAFALAALSSTALAITGFTGCSDCAGFDHDDVFNSCTSVCLQDEQVEQAVKQGCVARCHTYVLDKGCCPAGICLGKGQVRRSYPPMVEVVPNVVDELSDGVSDVGVLEKGVEVDSGLSELELDERGLEKRDFAGCCAACTALAIASNRCPNSRLSMGLNMASIACKAACQSNYGSAYQCT</sequence>
<keyword evidence="3" id="KW-1185">Reference proteome</keyword>
<name>A0A9Q8PIY2_PASFU</name>
<keyword evidence="1" id="KW-0732">Signal</keyword>
<reference evidence="2" key="2">
    <citation type="journal article" date="2022" name="Microb. Genom.">
        <title>A chromosome-scale genome assembly of the tomato pathogen Cladosporium fulvum reveals a compartmentalized genome architecture and the presence of a dispensable chromosome.</title>
        <authorList>
            <person name="Zaccaron A.Z."/>
            <person name="Chen L.H."/>
            <person name="Samaras A."/>
            <person name="Stergiopoulos I."/>
        </authorList>
    </citation>
    <scope>NUCLEOTIDE SEQUENCE</scope>
    <source>
        <strain evidence="2">Race5_Kim</strain>
    </source>
</reference>